<comment type="caution">
    <text evidence="1">The sequence shown here is derived from an EMBL/GenBank/DDBJ whole genome shotgun (WGS) entry which is preliminary data.</text>
</comment>
<dbReference type="SUPFAM" id="SSF52540">
    <property type="entry name" value="P-loop containing nucleoside triphosphate hydrolases"/>
    <property type="match status" value="1"/>
</dbReference>
<dbReference type="InterPro" id="IPR027417">
    <property type="entry name" value="P-loop_NTPase"/>
</dbReference>
<proteinExistence type="predicted"/>
<gene>
    <name evidence="1" type="ORF">CHH72_14420</name>
</gene>
<protein>
    <recommendedName>
        <fullName evidence="3">Adenylyl-sulfate kinase</fullName>
    </recommendedName>
</protein>
<sequence length="174" mass="20127">MSAEVIAISGVTAGGKTTLVNQLVKEFPSACAFYFDHYEFENAPDMKDILNKPADYFNAYRLDRMINNLKEAQDKYDYIFLDYPIGYENKQMGMYIDKVIYIKTPLDITFARYLLRDFANSSGNDILKWAKCYLEEARPLFITHEDIVSKHADYIMDGTLEAEEKIAKIKQLLT</sequence>
<dbReference type="Proteomes" id="UP000216207">
    <property type="component" value="Unassembled WGS sequence"/>
</dbReference>
<evidence type="ECO:0000313" key="1">
    <source>
        <dbReference type="EMBL" id="PAE88042.1"/>
    </source>
</evidence>
<dbReference type="EMBL" id="NPCC01000023">
    <property type="protein sequence ID" value="PAE88042.1"/>
    <property type="molecule type" value="Genomic_DNA"/>
</dbReference>
<reference evidence="1 2" key="1">
    <citation type="submission" date="2017-07" db="EMBL/GenBank/DDBJ databases">
        <title>Isolation and whole genome analysis of endospore-forming bacteria from heroin.</title>
        <authorList>
            <person name="Kalinowski J."/>
            <person name="Ahrens B."/>
            <person name="Al-Dilaimi A."/>
            <person name="Winkler A."/>
            <person name="Wibberg D."/>
            <person name="Schleenbecker U."/>
            <person name="Ruckert C."/>
            <person name="Wolfel R."/>
            <person name="Grass G."/>
        </authorList>
    </citation>
    <scope>NUCLEOTIDE SEQUENCE [LARGE SCALE GENOMIC DNA]</scope>
    <source>
        <strain evidence="1 2">7539</strain>
    </source>
</reference>
<evidence type="ECO:0000313" key="2">
    <source>
        <dbReference type="Proteomes" id="UP000216207"/>
    </source>
</evidence>
<dbReference type="AlphaFoldDB" id="A0A268NX12"/>
<dbReference type="RefSeq" id="WP_095326856.1">
    <property type="nucleotide sequence ID" value="NZ_NPCC01000023.1"/>
</dbReference>
<evidence type="ECO:0008006" key="3">
    <source>
        <dbReference type="Google" id="ProtNLM"/>
    </source>
</evidence>
<organism evidence="1 2">
    <name type="scientific">Shouchella clausii</name>
    <name type="common">Alkalihalobacillus clausii</name>
    <dbReference type="NCBI Taxonomy" id="79880"/>
    <lineage>
        <taxon>Bacteria</taxon>
        <taxon>Bacillati</taxon>
        <taxon>Bacillota</taxon>
        <taxon>Bacilli</taxon>
        <taxon>Bacillales</taxon>
        <taxon>Bacillaceae</taxon>
        <taxon>Shouchella</taxon>
    </lineage>
</organism>
<name>A0A268NX12_SHOCL</name>
<dbReference type="NCBIfam" id="NF006085">
    <property type="entry name" value="PRK08233.1"/>
    <property type="match status" value="1"/>
</dbReference>
<dbReference type="Gene3D" id="3.40.50.300">
    <property type="entry name" value="P-loop containing nucleotide triphosphate hydrolases"/>
    <property type="match status" value="1"/>
</dbReference>
<accession>A0A268NX12</accession>